<dbReference type="AlphaFoldDB" id="A0A0K0XZC9"/>
<reference evidence="3" key="1">
    <citation type="submission" date="2015-07" db="EMBL/GenBank/DDBJ databases">
        <authorList>
            <person name="Kim K.M."/>
        </authorList>
    </citation>
    <scope>NUCLEOTIDE SEQUENCE [LARGE SCALE GENOMIC DNA]</scope>
    <source>
        <strain evidence="3">KCTC 42284</strain>
    </source>
</reference>
<accession>A0A0K0XZC9</accession>
<dbReference type="Proteomes" id="UP000066624">
    <property type="component" value="Chromosome"/>
</dbReference>
<proteinExistence type="predicted"/>
<organism evidence="2 3">
    <name type="scientific">Wenzhouxiangella marina</name>
    <dbReference type="NCBI Taxonomy" id="1579979"/>
    <lineage>
        <taxon>Bacteria</taxon>
        <taxon>Pseudomonadati</taxon>
        <taxon>Pseudomonadota</taxon>
        <taxon>Gammaproteobacteria</taxon>
        <taxon>Chromatiales</taxon>
        <taxon>Wenzhouxiangellaceae</taxon>
        <taxon>Wenzhouxiangella</taxon>
    </lineage>
</organism>
<evidence type="ECO:0000313" key="3">
    <source>
        <dbReference type="Proteomes" id="UP000066624"/>
    </source>
</evidence>
<evidence type="ECO:0000259" key="1">
    <source>
        <dbReference type="Pfam" id="PF09722"/>
    </source>
</evidence>
<keyword evidence="3" id="KW-1185">Reference proteome</keyword>
<sequence>MLGIAERSWYQWRRQAPRRVSGDTLERVSYILGIWKALRQLFPSHEAYKRWPHLENSAPPFGGQAPIKRMASGRVGDLYVVRNWLDGWRGW</sequence>
<dbReference type="InterPro" id="IPR024467">
    <property type="entry name" value="Xre/MbcA/ParS-like_toxin-bd"/>
</dbReference>
<name>A0A0K0XZC9_9GAMM</name>
<protein>
    <recommendedName>
        <fullName evidence="1">Antitoxin Xre/MbcA/ParS-like toxin-binding domain-containing protein</fullName>
    </recommendedName>
</protein>
<dbReference type="EMBL" id="CP012154">
    <property type="protein sequence ID" value="AKS42987.1"/>
    <property type="molecule type" value="Genomic_DNA"/>
</dbReference>
<dbReference type="Pfam" id="PF09722">
    <property type="entry name" value="Xre_MbcA_ParS_C"/>
    <property type="match status" value="1"/>
</dbReference>
<feature type="domain" description="Antitoxin Xre/MbcA/ParS-like toxin-binding" evidence="1">
    <location>
        <begin position="37"/>
        <end position="90"/>
    </location>
</feature>
<gene>
    <name evidence="2" type="ORF">WM2015_2629</name>
</gene>
<evidence type="ECO:0000313" key="2">
    <source>
        <dbReference type="EMBL" id="AKS42987.1"/>
    </source>
</evidence>
<dbReference type="KEGG" id="wma:WM2015_2629"/>